<accession>A0A0W8F8S2</accession>
<keyword evidence="4 6" id="KW-1133">Transmembrane helix</keyword>
<sequence length="792" mass="87001">MAVQRGNEAYAMNGSEQLGRWISDNPIIIIFATLLITLSAVHYAQQIEMQGLTTESMVGKDSALYQVYDHLYVQNFGTASIAVLIEADDVAKPEVLRSMLTFSDKMKEAPDVLSVTSIADIVADTEKESSGIRAIPDQERIDEILSADDLILAAILPDRSHTMLSIELPVSLTESEQGELYQETKGQLLLASFPADTRLTVTGDPALMNSITAEMAESNGPILLLAAFLMIVALLITFNQVKWSLLPIPIVFLGVGWTFGAMGLLHIPFTMVSMSAFPVLIGIGIDYAIQFQNRINEEFTRTGQPQKAVVETVKHVTKPVIIALIITSIGFISLLTSSIPMIRDFGLLCLIGLILCFLSALFVGVTILYIAVGKRLNHQPIDKHSTQDTNAGDRGEGSRREEETIFERMLDGISGFCIERWQLVLAIALLLSLAGIYSDTQVPVDTDFKNYVPQDLPPLIDYWHMSETFGGTDSIQLLVQADDVTDPRVLEWMDEFSIYLKGSRDQILGYTSIASLTKEANQGTLPTDRTIIRTLIEALPANWRDIYLDGHNTAIIDLNVGQTITNLGTEGSDRLMKEIDKDIAWNPPPAGVSVRMTGDAVVMTTVITALTKGRTEMTLFGLLLIFIVLLAIYRDLIKALLPVLPMLVVIGWMGGVMYISGMKYTPLTACLGALILGVGSEYAILMMERFYEELEKIGEPRKALSTATRAIGSALIASGLTTIFGFAALISSPFLITNNFGMVTVLAIVFALATTFTVFVVLIYRMELRRELVKNAIAGIFKAFRLIRPEES</sequence>
<feature type="domain" description="SSD" evidence="7">
    <location>
        <begin position="267"/>
        <end position="370"/>
    </location>
</feature>
<name>A0A0W8F8S2_9ZZZZ</name>
<dbReference type="EMBL" id="LNQE01001452">
    <property type="protein sequence ID" value="KUG17296.1"/>
    <property type="molecule type" value="Genomic_DNA"/>
</dbReference>
<evidence type="ECO:0000256" key="5">
    <source>
        <dbReference type="ARBA" id="ARBA00023136"/>
    </source>
</evidence>
<evidence type="ECO:0000256" key="1">
    <source>
        <dbReference type="ARBA" id="ARBA00004651"/>
    </source>
</evidence>
<dbReference type="InterPro" id="IPR050545">
    <property type="entry name" value="Mycobact_MmpL"/>
</dbReference>
<dbReference type="InterPro" id="IPR004869">
    <property type="entry name" value="MMPL_dom"/>
</dbReference>
<keyword evidence="3 6" id="KW-0812">Transmembrane</keyword>
<feature type="transmembrane region" description="Helical" evidence="6">
    <location>
        <begin position="27"/>
        <end position="44"/>
    </location>
</feature>
<dbReference type="PROSITE" id="PS50156">
    <property type="entry name" value="SSD"/>
    <property type="match status" value="2"/>
</dbReference>
<evidence type="ECO:0000259" key="7">
    <source>
        <dbReference type="PROSITE" id="PS50156"/>
    </source>
</evidence>
<dbReference type="AlphaFoldDB" id="A0A0W8F8S2"/>
<feature type="transmembrane region" description="Helical" evidence="6">
    <location>
        <begin position="617"/>
        <end position="633"/>
    </location>
</feature>
<keyword evidence="5 6" id="KW-0472">Membrane</keyword>
<evidence type="ECO:0000256" key="6">
    <source>
        <dbReference type="SAM" id="Phobius"/>
    </source>
</evidence>
<feature type="transmembrane region" description="Helical" evidence="6">
    <location>
        <begin position="640"/>
        <end position="660"/>
    </location>
</feature>
<proteinExistence type="predicted"/>
<dbReference type="Pfam" id="PF03176">
    <property type="entry name" value="MMPL"/>
    <property type="match status" value="2"/>
</dbReference>
<dbReference type="PANTHER" id="PTHR33406:SF13">
    <property type="entry name" value="MEMBRANE PROTEIN YDFJ"/>
    <property type="match status" value="1"/>
</dbReference>
<dbReference type="SUPFAM" id="SSF82866">
    <property type="entry name" value="Multidrug efflux transporter AcrB transmembrane domain"/>
    <property type="match status" value="2"/>
</dbReference>
<dbReference type="PANTHER" id="PTHR33406">
    <property type="entry name" value="MEMBRANE PROTEIN MJ1562-RELATED"/>
    <property type="match status" value="1"/>
</dbReference>
<feature type="domain" description="SSD" evidence="7">
    <location>
        <begin position="655"/>
        <end position="765"/>
    </location>
</feature>
<feature type="transmembrane region" description="Helical" evidence="6">
    <location>
        <begin position="345"/>
        <end position="372"/>
    </location>
</feature>
<feature type="transmembrane region" description="Helical" evidence="6">
    <location>
        <begin position="245"/>
        <end position="265"/>
    </location>
</feature>
<evidence type="ECO:0000256" key="2">
    <source>
        <dbReference type="ARBA" id="ARBA00022475"/>
    </source>
</evidence>
<feature type="transmembrane region" description="Helical" evidence="6">
    <location>
        <begin position="220"/>
        <end position="238"/>
    </location>
</feature>
<dbReference type="NCBIfam" id="TIGR00921">
    <property type="entry name" value="2A067"/>
    <property type="match status" value="1"/>
</dbReference>
<evidence type="ECO:0000256" key="4">
    <source>
        <dbReference type="ARBA" id="ARBA00022989"/>
    </source>
</evidence>
<gene>
    <name evidence="8" type="ORF">ASZ90_013019</name>
</gene>
<protein>
    <recommendedName>
        <fullName evidence="7">SSD domain-containing protein</fullName>
    </recommendedName>
</protein>
<evidence type="ECO:0000256" key="3">
    <source>
        <dbReference type="ARBA" id="ARBA00022692"/>
    </source>
</evidence>
<comment type="subcellular location">
    <subcellularLocation>
        <location evidence="1">Cell membrane</location>
        <topology evidence="1">Multi-pass membrane protein</topology>
    </subcellularLocation>
</comment>
<reference evidence="8" key="1">
    <citation type="journal article" date="2015" name="Proc. Natl. Acad. Sci. U.S.A.">
        <title>Networks of energetic and metabolic interactions define dynamics in microbial communities.</title>
        <authorList>
            <person name="Embree M."/>
            <person name="Liu J.K."/>
            <person name="Al-Bassam M.M."/>
            <person name="Zengler K."/>
        </authorList>
    </citation>
    <scope>NUCLEOTIDE SEQUENCE</scope>
</reference>
<keyword evidence="2" id="KW-1003">Cell membrane</keyword>
<feature type="transmembrane region" description="Helical" evidence="6">
    <location>
        <begin position="666"/>
        <end position="685"/>
    </location>
</feature>
<feature type="transmembrane region" description="Helical" evidence="6">
    <location>
        <begin position="742"/>
        <end position="764"/>
    </location>
</feature>
<dbReference type="InterPro" id="IPR000731">
    <property type="entry name" value="SSD"/>
</dbReference>
<dbReference type="GO" id="GO:0005886">
    <property type="term" value="C:plasma membrane"/>
    <property type="evidence" value="ECO:0007669"/>
    <property type="project" value="UniProtKB-SubCell"/>
</dbReference>
<feature type="transmembrane region" description="Helical" evidence="6">
    <location>
        <begin position="320"/>
        <end position="339"/>
    </location>
</feature>
<comment type="caution">
    <text evidence="8">The sequence shown here is derived from an EMBL/GenBank/DDBJ whole genome shotgun (WGS) entry which is preliminary data.</text>
</comment>
<organism evidence="8">
    <name type="scientific">hydrocarbon metagenome</name>
    <dbReference type="NCBI Taxonomy" id="938273"/>
    <lineage>
        <taxon>unclassified sequences</taxon>
        <taxon>metagenomes</taxon>
        <taxon>ecological metagenomes</taxon>
    </lineage>
</organism>
<evidence type="ECO:0000313" key="8">
    <source>
        <dbReference type="EMBL" id="KUG17296.1"/>
    </source>
</evidence>
<dbReference type="Gene3D" id="1.20.1640.10">
    <property type="entry name" value="Multidrug efflux transporter AcrB transmembrane domain"/>
    <property type="match status" value="2"/>
</dbReference>
<feature type="transmembrane region" description="Helical" evidence="6">
    <location>
        <begin position="706"/>
        <end position="730"/>
    </location>
</feature>